<sequence>MAATLQPSNARTHATRLRGTRPRALRLLTGAALAAVLAGCATVRTSGPAPVPMEPSTTTTSAPTRWHFDDTRAPADRDGYRPPRKLAVLLPMSGPLATAAAPVRDGLLAGYYGERRARPELAFYDTSGTAAGATAAYARAIAEGADQVLGPLGRDEVDALFRGPISVPVVALNRGSAEAPDNAAAFSLAPEDEGDAAAQYLLKRNARNVLVLSNGEDAARRSVDALAARLAQNGGSVVATLAIIGDAPGDQTAALQNALAGEVGVDAVYLAIRGNQARVLAPQMSVAGLATRPRVGSSLLTHGTGKAEEDQILDGIVFPTESWSIGSGARSLPPQASVASDLPTARGPAARLFAFGFDAWLLAGYLEHLALAPDATVGGATGMLRIAPDGNVMRQPAWSTWRNGYVVPQADAGG</sequence>
<dbReference type="EMBL" id="CP023406">
    <property type="protein sequence ID" value="ATD66916.1"/>
    <property type="molecule type" value="Genomic_DNA"/>
</dbReference>
<reference evidence="4" key="1">
    <citation type="submission" date="2017-09" db="EMBL/GenBank/DDBJ databases">
        <title>Luteimonas liuhanmingii sp.nov., isolated from the intestinal contents of Tibetan Plateau Pika in Yushu, Qinghai Province, China.</title>
        <authorList>
            <person name="Gui Z."/>
        </authorList>
    </citation>
    <scope>NUCLEOTIDE SEQUENCE [LARGE SCALE GENOMIC DNA]</scope>
    <source>
        <strain evidence="4">100111</strain>
    </source>
</reference>
<dbReference type="GO" id="GO:0031241">
    <property type="term" value="C:periplasmic side of cell outer membrane"/>
    <property type="evidence" value="ECO:0007669"/>
    <property type="project" value="TreeGrafter"/>
</dbReference>
<feature type="region of interest" description="Disordered" evidence="2">
    <location>
        <begin position="47"/>
        <end position="80"/>
    </location>
</feature>
<dbReference type="KEGG" id="lum:CNR27_05210"/>
<dbReference type="AlphaFoldDB" id="A0A290XDA0"/>
<gene>
    <name evidence="3" type="ORF">CNR27_05210</name>
</gene>
<dbReference type="GO" id="GO:0009252">
    <property type="term" value="P:peptidoglycan biosynthetic process"/>
    <property type="evidence" value="ECO:0007669"/>
    <property type="project" value="TreeGrafter"/>
</dbReference>
<dbReference type="GO" id="GO:0030234">
    <property type="term" value="F:enzyme regulator activity"/>
    <property type="evidence" value="ECO:0007669"/>
    <property type="project" value="TreeGrafter"/>
</dbReference>
<evidence type="ECO:0008006" key="5">
    <source>
        <dbReference type="Google" id="ProtNLM"/>
    </source>
</evidence>
<dbReference type="InterPro" id="IPR007443">
    <property type="entry name" value="LpoA"/>
</dbReference>
<dbReference type="OrthoDB" id="6708821at2"/>
<evidence type="ECO:0000256" key="2">
    <source>
        <dbReference type="SAM" id="MobiDB-lite"/>
    </source>
</evidence>
<dbReference type="Gene3D" id="3.40.50.2300">
    <property type="match status" value="2"/>
</dbReference>
<dbReference type="RefSeq" id="WP_096297242.1">
    <property type="nucleotide sequence ID" value="NZ_CP023406.1"/>
</dbReference>
<keyword evidence="4" id="KW-1185">Reference proteome</keyword>
<organism evidence="3 4">
    <name type="scientific">Luteimonas chenhongjianii</name>
    <dbReference type="NCBI Taxonomy" id="2006110"/>
    <lineage>
        <taxon>Bacteria</taxon>
        <taxon>Pseudomonadati</taxon>
        <taxon>Pseudomonadota</taxon>
        <taxon>Gammaproteobacteria</taxon>
        <taxon>Lysobacterales</taxon>
        <taxon>Lysobacteraceae</taxon>
        <taxon>Luteimonas</taxon>
    </lineage>
</organism>
<evidence type="ECO:0000313" key="4">
    <source>
        <dbReference type="Proteomes" id="UP000218968"/>
    </source>
</evidence>
<dbReference type="SUPFAM" id="SSF53822">
    <property type="entry name" value="Periplasmic binding protein-like I"/>
    <property type="match status" value="1"/>
</dbReference>
<proteinExistence type="predicted"/>
<accession>A0A290XDA0</accession>
<dbReference type="PANTHER" id="PTHR38038">
    <property type="entry name" value="PENICILLIN-BINDING PROTEIN ACTIVATOR LPOA"/>
    <property type="match status" value="1"/>
</dbReference>
<dbReference type="Proteomes" id="UP000218968">
    <property type="component" value="Chromosome"/>
</dbReference>
<protein>
    <recommendedName>
        <fullName evidence="5">LppC family lipoprotein</fullName>
    </recommendedName>
</protein>
<evidence type="ECO:0000313" key="3">
    <source>
        <dbReference type="EMBL" id="ATD66916.1"/>
    </source>
</evidence>
<dbReference type="CDD" id="cd06339">
    <property type="entry name" value="PBP1_YraM_LppC_lipoprotein-like"/>
    <property type="match status" value="1"/>
</dbReference>
<dbReference type="InterPro" id="IPR028082">
    <property type="entry name" value="Peripla_BP_I"/>
</dbReference>
<dbReference type="PANTHER" id="PTHR38038:SF1">
    <property type="entry name" value="PENICILLIN-BINDING PROTEIN ACTIVATOR LPOA"/>
    <property type="match status" value="1"/>
</dbReference>
<keyword evidence="1" id="KW-0472">Membrane</keyword>
<dbReference type="Pfam" id="PF04348">
    <property type="entry name" value="LppC"/>
    <property type="match status" value="1"/>
</dbReference>
<name>A0A290XDA0_9GAMM</name>
<feature type="compositionally biased region" description="Basic and acidic residues" evidence="2">
    <location>
        <begin position="66"/>
        <end position="80"/>
    </location>
</feature>
<evidence type="ECO:0000256" key="1">
    <source>
        <dbReference type="ARBA" id="ARBA00023136"/>
    </source>
</evidence>